<dbReference type="GeneID" id="37164993"/>
<feature type="region of interest" description="Disordered" evidence="1">
    <location>
        <begin position="1"/>
        <end position="79"/>
    </location>
</feature>
<reference evidence="2 3" key="1">
    <citation type="submission" date="2018-02" db="EMBL/GenBank/DDBJ databases">
        <title>The genomes of Aspergillus section Nigri reveals drivers in fungal speciation.</title>
        <authorList>
            <consortium name="DOE Joint Genome Institute"/>
            <person name="Vesth T.C."/>
            <person name="Nybo J."/>
            <person name="Theobald S."/>
            <person name="Brandl J."/>
            <person name="Frisvad J.C."/>
            <person name="Nielsen K.F."/>
            <person name="Lyhne E.K."/>
            <person name="Kogle M.E."/>
            <person name="Kuo A."/>
            <person name="Riley R."/>
            <person name="Clum A."/>
            <person name="Nolan M."/>
            <person name="Lipzen A."/>
            <person name="Salamov A."/>
            <person name="Henrissat B."/>
            <person name="Wiebenga A."/>
            <person name="De vries R.P."/>
            <person name="Grigoriev I.V."/>
            <person name="Mortensen U.H."/>
            <person name="Andersen M.R."/>
            <person name="Baker S.E."/>
        </authorList>
    </citation>
    <scope>NUCLEOTIDE SEQUENCE [LARGE SCALE GENOMIC DNA]</scope>
    <source>
        <strain evidence="2 3">CBS 112811</strain>
    </source>
</reference>
<name>A0A8G1VN53_9EURO</name>
<feature type="compositionally biased region" description="Basic residues" evidence="1">
    <location>
        <begin position="64"/>
        <end position="74"/>
    </location>
</feature>
<feature type="compositionally biased region" description="Polar residues" evidence="1">
    <location>
        <begin position="37"/>
        <end position="47"/>
    </location>
</feature>
<dbReference type="AlphaFoldDB" id="A0A8G1VN53"/>
<accession>A0A8G1VN53</accession>
<protein>
    <submittedName>
        <fullName evidence="2">Uncharacterized protein</fullName>
    </submittedName>
</protein>
<dbReference type="Proteomes" id="UP000249526">
    <property type="component" value="Unassembled WGS sequence"/>
</dbReference>
<keyword evidence="3" id="KW-1185">Reference proteome</keyword>
<organism evidence="2 3">
    <name type="scientific">Aspergillus piperis CBS 112811</name>
    <dbReference type="NCBI Taxonomy" id="1448313"/>
    <lineage>
        <taxon>Eukaryota</taxon>
        <taxon>Fungi</taxon>
        <taxon>Dikarya</taxon>
        <taxon>Ascomycota</taxon>
        <taxon>Pezizomycotina</taxon>
        <taxon>Eurotiomycetes</taxon>
        <taxon>Eurotiomycetidae</taxon>
        <taxon>Eurotiales</taxon>
        <taxon>Aspergillaceae</taxon>
        <taxon>Aspergillus</taxon>
        <taxon>Aspergillus subgen. Circumdati</taxon>
    </lineage>
</organism>
<dbReference type="EMBL" id="KZ825059">
    <property type="protein sequence ID" value="RAH59421.1"/>
    <property type="molecule type" value="Genomic_DNA"/>
</dbReference>
<evidence type="ECO:0000313" key="2">
    <source>
        <dbReference type="EMBL" id="RAH59421.1"/>
    </source>
</evidence>
<dbReference type="RefSeq" id="XP_025517343.1">
    <property type="nucleotide sequence ID" value="XM_025661591.1"/>
</dbReference>
<feature type="compositionally biased region" description="Basic and acidic residues" evidence="1">
    <location>
        <begin position="48"/>
        <end position="63"/>
    </location>
</feature>
<sequence length="191" mass="21470">MVKRKERQRDGLISRFDVPQQGYRQQQRTKARHSDSILRTCTETSSTRGERAKERERARERAQRGRGPHRKVRKREGWGTRQKVKIEKKVDGFAGFAGPQEQPAAQDFLTSRAHPRSERPKGGDHEWKLAPVAGLEWITRTRDGSPADEVVLCVVCAAAAAANYSIPSWSIDRSTGGPQSNIPSWIAVETA</sequence>
<evidence type="ECO:0000313" key="3">
    <source>
        <dbReference type="Proteomes" id="UP000249526"/>
    </source>
</evidence>
<evidence type="ECO:0000256" key="1">
    <source>
        <dbReference type="SAM" id="MobiDB-lite"/>
    </source>
</evidence>
<gene>
    <name evidence="2" type="ORF">BO85DRAFT_458538</name>
</gene>
<proteinExistence type="predicted"/>